<feature type="domain" description="Endonuclease GajA/Old nuclease/RecF-like AAA" evidence="1">
    <location>
        <begin position="5"/>
        <end position="53"/>
    </location>
</feature>
<dbReference type="PANTHER" id="PTHR43581">
    <property type="entry name" value="ATP/GTP PHOSPHATASE"/>
    <property type="match status" value="1"/>
</dbReference>
<evidence type="ECO:0000313" key="3">
    <source>
        <dbReference type="EMBL" id="MEK8026055.1"/>
    </source>
</evidence>
<feature type="domain" description="ATPase AAA-type core" evidence="2">
    <location>
        <begin position="181"/>
        <end position="258"/>
    </location>
</feature>
<dbReference type="Proteomes" id="UP001368500">
    <property type="component" value="Unassembled WGS sequence"/>
</dbReference>
<reference evidence="3 4" key="1">
    <citation type="submission" date="2024-04" db="EMBL/GenBank/DDBJ databases">
        <title>Novel species of the genus Ideonella isolated from streams.</title>
        <authorList>
            <person name="Lu H."/>
        </authorList>
    </citation>
    <scope>NUCLEOTIDE SEQUENCE [LARGE SCALE GENOMIC DNA]</scope>
    <source>
        <strain evidence="3 4">BYS139W</strain>
    </source>
</reference>
<evidence type="ECO:0000259" key="1">
    <source>
        <dbReference type="Pfam" id="PF13175"/>
    </source>
</evidence>
<protein>
    <submittedName>
        <fullName evidence="3">AAA family ATPase</fullName>
    </submittedName>
</protein>
<dbReference type="InterPro" id="IPR003959">
    <property type="entry name" value="ATPase_AAA_core"/>
</dbReference>
<accession>A0ABU9BAJ7</accession>
<organism evidence="3 4">
    <name type="scientific">Pseudaquabacterium rugosum</name>
    <dbReference type="NCBI Taxonomy" id="2984194"/>
    <lineage>
        <taxon>Bacteria</taxon>
        <taxon>Pseudomonadati</taxon>
        <taxon>Pseudomonadota</taxon>
        <taxon>Betaproteobacteria</taxon>
        <taxon>Burkholderiales</taxon>
        <taxon>Sphaerotilaceae</taxon>
        <taxon>Pseudaquabacterium</taxon>
    </lineage>
</organism>
<dbReference type="Gene3D" id="3.40.50.300">
    <property type="entry name" value="P-loop containing nucleotide triphosphate hydrolases"/>
    <property type="match status" value="2"/>
</dbReference>
<dbReference type="InterPro" id="IPR027417">
    <property type="entry name" value="P-loop_NTPase"/>
</dbReference>
<dbReference type="SUPFAM" id="SSF52540">
    <property type="entry name" value="P-loop containing nucleoside triphosphate hydrolases"/>
    <property type="match status" value="1"/>
</dbReference>
<sequence length="310" mass="34261">MSATMLESVHIQNFKGFRDTRIDGFCPVNLVIGGQNVGKTSLLEAVLFAFREKVSADFRSQDEGDAQRLIGAVCGRARYLLQASANGRDYGIAARGTAEGRFTAIRQVAKGHTASAILYPSGEKPPICLGLPLFLPFQSRFVDLWGQVVFGRKKQALLGLLRSIEPRLISLDAIAPDGEQRLYAELDGVPQALPLSHLGHGFSRLVHLFSELLVSDASLALIDEIENSIHYSALPTLFQGVRAVAQERQVQTLMTTHSWDALRAASEVFADTPELFQVIRLERTADDNVEAVRIDVPRLQRLIDQDREVR</sequence>
<dbReference type="Pfam" id="PF13304">
    <property type="entry name" value="AAA_21"/>
    <property type="match status" value="1"/>
</dbReference>
<dbReference type="InterPro" id="IPR041685">
    <property type="entry name" value="AAA_GajA/Old/RecF-like"/>
</dbReference>
<name>A0ABU9BAJ7_9BURK</name>
<proteinExistence type="predicted"/>
<keyword evidence="4" id="KW-1185">Reference proteome</keyword>
<evidence type="ECO:0000313" key="4">
    <source>
        <dbReference type="Proteomes" id="UP001368500"/>
    </source>
</evidence>
<dbReference type="RefSeq" id="WP_341373833.1">
    <property type="nucleotide sequence ID" value="NZ_JBBUTF010000006.1"/>
</dbReference>
<dbReference type="PANTHER" id="PTHR43581:SF4">
    <property type="entry name" value="ATP_GTP PHOSPHATASE"/>
    <property type="match status" value="1"/>
</dbReference>
<dbReference type="InterPro" id="IPR051396">
    <property type="entry name" value="Bact_Antivir_Def_Nuclease"/>
</dbReference>
<dbReference type="Pfam" id="PF13175">
    <property type="entry name" value="AAA_15"/>
    <property type="match status" value="1"/>
</dbReference>
<gene>
    <name evidence="3" type="ORF">AACH11_08785</name>
</gene>
<comment type="caution">
    <text evidence="3">The sequence shown here is derived from an EMBL/GenBank/DDBJ whole genome shotgun (WGS) entry which is preliminary data.</text>
</comment>
<dbReference type="EMBL" id="JBBUTF010000006">
    <property type="protein sequence ID" value="MEK8026055.1"/>
    <property type="molecule type" value="Genomic_DNA"/>
</dbReference>
<evidence type="ECO:0000259" key="2">
    <source>
        <dbReference type="Pfam" id="PF13304"/>
    </source>
</evidence>